<feature type="domain" description="PHF7/G2E3-like PHD zinc finger" evidence="1">
    <location>
        <begin position="17"/>
        <end position="75"/>
    </location>
</feature>
<accession>A0AAV0Y6G9</accession>
<dbReference type="AlphaFoldDB" id="A0AAV0Y6G9"/>
<organism evidence="2 3">
    <name type="scientific">Macrosiphum euphorbiae</name>
    <name type="common">potato aphid</name>
    <dbReference type="NCBI Taxonomy" id="13131"/>
    <lineage>
        <taxon>Eukaryota</taxon>
        <taxon>Metazoa</taxon>
        <taxon>Ecdysozoa</taxon>
        <taxon>Arthropoda</taxon>
        <taxon>Hexapoda</taxon>
        <taxon>Insecta</taxon>
        <taxon>Pterygota</taxon>
        <taxon>Neoptera</taxon>
        <taxon>Paraneoptera</taxon>
        <taxon>Hemiptera</taxon>
        <taxon>Sternorrhyncha</taxon>
        <taxon>Aphidomorpha</taxon>
        <taxon>Aphidoidea</taxon>
        <taxon>Aphididae</taxon>
        <taxon>Macrosiphini</taxon>
        <taxon>Macrosiphum</taxon>
    </lineage>
</organism>
<name>A0AAV0Y6G9_9HEMI</name>
<dbReference type="Proteomes" id="UP001160148">
    <property type="component" value="Unassembled WGS sequence"/>
</dbReference>
<dbReference type="PANTHER" id="PTHR12420">
    <property type="entry name" value="PHD FINGER PROTEIN"/>
    <property type="match status" value="1"/>
</dbReference>
<protein>
    <recommendedName>
        <fullName evidence="1">PHF7/G2E3-like PHD zinc finger domain-containing protein</fullName>
    </recommendedName>
</protein>
<proteinExistence type="predicted"/>
<dbReference type="Pfam" id="PF26054">
    <property type="entry name" value="PHD_G2E3"/>
    <property type="match status" value="2"/>
</dbReference>
<evidence type="ECO:0000313" key="3">
    <source>
        <dbReference type="Proteomes" id="UP001160148"/>
    </source>
</evidence>
<evidence type="ECO:0000313" key="2">
    <source>
        <dbReference type="EMBL" id="CAI6376510.1"/>
    </source>
</evidence>
<dbReference type="InterPro" id="IPR059102">
    <property type="entry name" value="PHD_PHF7/G2E3-like"/>
</dbReference>
<feature type="domain" description="PHF7/G2E3-like PHD zinc finger" evidence="1">
    <location>
        <begin position="114"/>
        <end position="171"/>
    </location>
</feature>
<dbReference type="EMBL" id="CARXXK010001494">
    <property type="protein sequence ID" value="CAI6376510.1"/>
    <property type="molecule type" value="Genomic_DNA"/>
</dbReference>
<sequence length="181" mass="20749">MASYSKSTNTTYNSTMVYKTCNAKKCLCPFKEKRNYHIEFGIWEIILCHICNLYGTHRICSFLKCFQNWRCKTCNDDTGMEEEKLLSQDRGMAIHHMGALSATVPDTSAGILERRTCTIEKCLCPHKQNRNHQEKFGSWEILLCSTCGIHGTHRICSFVKCFQAWYCTACQAIPSGNHQTI</sequence>
<evidence type="ECO:0000259" key="1">
    <source>
        <dbReference type="Pfam" id="PF26054"/>
    </source>
</evidence>
<dbReference type="InterPro" id="IPR013083">
    <property type="entry name" value="Znf_RING/FYVE/PHD"/>
</dbReference>
<keyword evidence="3" id="KW-1185">Reference proteome</keyword>
<dbReference type="SUPFAM" id="SSF57903">
    <property type="entry name" value="FYVE/PHD zinc finger"/>
    <property type="match status" value="2"/>
</dbReference>
<gene>
    <name evidence="2" type="ORF">MEUPH1_LOCUS29874</name>
</gene>
<dbReference type="Gene3D" id="3.30.40.10">
    <property type="entry name" value="Zinc/RING finger domain, C3HC4 (zinc finger)"/>
    <property type="match status" value="2"/>
</dbReference>
<dbReference type="InterPro" id="IPR051188">
    <property type="entry name" value="PHD-type_Zinc_Finger"/>
</dbReference>
<dbReference type="InterPro" id="IPR011011">
    <property type="entry name" value="Znf_FYVE_PHD"/>
</dbReference>
<comment type="caution">
    <text evidence="2">The sequence shown here is derived from an EMBL/GenBank/DDBJ whole genome shotgun (WGS) entry which is preliminary data.</text>
</comment>
<reference evidence="2 3" key="1">
    <citation type="submission" date="2023-01" db="EMBL/GenBank/DDBJ databases">
        <authorList>
            <person name="Whitehead M."/>
        </authorList>
    </citation>
    <scope>NUCLEOTIDE SEQUENCE [LARGE SCALE GENOMIC DNA]</scope>
</reference>